<protein>
    <submittedName>
        <fullName evidence="1">Uncharacterized protein</fullName>
    </submittedName>
</protein>
<dbReference type="PANTHER" id="PTHR10773">
    <property type="entry name" value="DNA-DIRECTED RNA POLYMERASES I, II, AND III SUBUNIT RPABC2"/>
    <property type="match status" value="1"/>
</dbReference>
<proteinExistence type="predicted"/>
<dbReference type="PANTHER" id="PTHR10773:SF19">
    <property type="match status" value="1"/>
</dbReference>
<dbReference type="EMBL" id="VTPC01090705">
    <property type="protein sequence ID" value="KAF2881712.1"/>
    <property type="molecule type" value="Genomic_DNA"/>
</dbReference>
<dbReference type="OrthoDB" id="6774481at2759"/>
<accession>A0A8K0FYQ7</accession>
<comment type="caution">
    <text evidence="1">The sequence shown here is derived from an EMBL/GenBank/DDBJ whole genome shotgun (WGS) entry which is preliminary data.</text>
</comment>
<dbReference type="AlphaFoldDB" id="A0A8K0FYQ7"/>
<dbReference type="Proteomes" id="UP000801492">
    <property type="component" value="Unassembled WGS sequence"/>
</dbReference>
<gene>
    <name evidence="1" type="ORF">ILUMI_24460</name>
</gene>
<sequence>MFCNTLGISEQWITTALLKVGATGTVEQDRRGHHKVRPHKITKEVKNSVRNHIQQFPIMPSHYTRKKCNNMYLEEHLSISKMHRLYLQSMQQENKQQAATQRQYREILGCVCYRAESIVCTSKAFAIVLGQVFVAFGIAECCRSDKVEHSQCARSTVMVSREHCEPGMRNATVITCSSVHQRRN</sequence>
<reference evidence="1" key="1">
    <citation type="submission" date="2019-08" db="EMBL/GenBank/DDBJ databases">
        <title>The genome of the North American firefly Photinus pyralis.</title>
        <authorList>
            <consortium name="Photinus pyralis genome working group"/>
            <person name="Fallon T.R."/>
            <person name="Sander Lower S.E."/>
            <person name="Weng J.-K."/>
        </authorList>
    </citation>
    <scope>NUCLEOTIDE SEQUENCE</scope>
    <source>
        <strain evidence="1">TRF0915ILg1</strain>
        <tissue evidence="1">Whole body</tissue>
    </source>
</reference>
<name>A0A8K0FYQ7_IGNLU</name>
<evidence type="ECO:0000313" key="1">
    <source>
        <dbReference type="EMBL" id="KAF2881712.1"/>
    </source>
</evidence>
<organism evidence="1 2">
    <name type="scientific">Ignelater luminosus</name>
    <name type="common">Cucubano</name>
    <name type="synonym">Pyrophorus luminosus</name>
    <dbReference type="NCBI Taxonomy" id="2038154"/>
    <lineage>
        <taxon>Eukaryota</taxon>
        <taxon>Metazoa</taxon>
        <taxon>Ecdysozoa</taxon>
        <taxon>Arthropoda</taxon>
        <taxon>Hexapoda</taxon>
        <taxon>Insecta</taxon>
        <taxon>Pterygota</taxon>
        <taxon>Neoptera</taxon>
        <taxon>Endopterygota</taxon>
        <taxon>Coleoptera</taxon>
        <taxon>Polyphaga</taxon>
        <taxon>Elateriformia</taxon>
        <taxon>Elateroidea</taxon>
        <taxon>Elateridae</taxon>
        <taxon>Agrypninae</taxon>
        <taxon>Pyrophorini</taxon>
        <taxon>Ignelater</taxon>
    </lineage>
</organism>
<evidence type="ECO:0000313" key="2">
    <source>
        <dbReference type="Proteomes" id="UP000801492"/>
    </source>
</evidence>
<keyword evidence="2" id="KW-1185">Reference proteome</keyword>